<evidence type="ECO:0000256" key="16">
    <source>
        <dbReference type="ARBA" id="ARBA00077849"/>
    </source>
</evidence>
<keyword evidence="6 18" id="KW-0067">ATP-binding</keyword>
<feature type="binding site" evidence="18">
    <location>
        <position position="267"/>
    </location>
    <ligand>
        <name>ATP</name>
        <dbReference type="ChEBI" id="CHEBI:30616"/>
    </ligand>
</feature>
<dbReference type="GO" id="GO:0140741">
    <property type="term" value="F:tRNA-uracil-4 sulfurtransferase activity"/>
    <property type="evidence" value="ECO:0007669"/>
    <property type="project" value="UniProtKB-EC"/>
</dbReference>
<evidence type="ECO:0000256" key="11">
    <source>
        <dbReference type="ARBA" id="ARBA00058382"/>
    </source>
</evidence>
<keyword evidence="5 18" id="KW-0547">Nucleotide-binding</keyword>
<dbReference type="InterPro" id="IPR049962">
    <property type="entry name" value="THUMP_ThiI"/>
</dbReference>
<keyword evidence="3 18" id="KW-0820">tRNA-binding</keyword>
<dbReference type="InterPro" id="IPR014729">
    <property type="entry name" value="Rossmann-like_a/b/a_fold"/>
</dbReference>
<evidence type="ECO:0000256" key="18">
    <source>
        <dbReference type="HAMAP-Rule" id="MF_00021"/>
    </source>
</evidence>
<sequence length="410" mass="44773">MSGFCVLAKYGEIAVKGRNQGWFENCLVRNLRHAVGGPVLIRRRGGFLVASAHHRDPAELTRRLQEVMGLSVVQPALSVPPTVEDATAAAVDLLRRRHAERPGAPVPTFAVRARRRWKDFPMSSDAFAAHIGARVCAELGWRVDLAAPEVPVLVEVDRREIFVSVERLPGQGGLPVGCSGRALVLLSGGYDSPVAAYRAMRRGLHCDFVHFTGAPYTDPSSMYKAYALARELGRYQTPARLYVVPVGNAQKTLATAGAEELQIVARRRLYLRIAEELARRRRRDALVTGDSLGQVASQTLSNLVSADQACTLPVLRPLIGWDKQEIITEARRIGTAEISVLRDEDCCSLLAPSEVATRTNPADLRVIEQRADIDTLVEQALEHVTVLTPGRVRGAEPPRAKVARPTVVAG</sequence>
<dbReference type="PANTHER" id="PTHR43209">
    <property type="entry name" value="TRNA SULFURTRANSFERASE"/>
    <property type="match status" value="1"/>
</dbReference>
<dbReference type="EC" id="2.8.1.4" evidence="13 18"/>
<feature type="domain" description="THUMP" evidence="19">
    <location>
        <begin position="58"/>
        <end position="167"/>
    </location>
</feature>
<organism evidence="20 21">
    <name type="scientific">Nocardia farcinica</name>
    <dbReference type="NCBI Taxonomy" id="37329"/>
    <lineage>
        <taxon>Bacteria</taxon>
        <taxon>Bacillati</taxon>
        <taxon>Actinomycetota</taxon>
        <taxon>Actinomycetes</taxon>
        <taxon>Mycobacteriales</taxon>
        <taxon>Nocardiaceae</taxon>
        <taxon>Nocardia</taxon>
    </lineage>
</organism>
<dbReference type="FunFam" id="3.40.50.620:FF:000053">
    <property type="entry name" value="Probable tRNA sulfurtransferase"/>
    <property type="match status" value="1"/>
</dbReference>
<dbReference type="GO" id="GO:0009229">
    <property type="term" value="P:thiamine diphosphate biosynthetic process"/>
    <property type="evidence" value="ECO:0007669"/>
    <property type="project" value="UniProtKB-UniRule"/>
</dbReference>
<feature type="binding site" evidence="18">
    <location>
        <position position="289"/>
    </location>
    <ligand>
        <name>ATP</name>
        <dbReference type="ChEBI" id="CHEBI:30616"/>
    </ligand>
</feature>
<evidence type="ECO:0000256" key="4">
    <source>
        <dbReference type="ARBA" id="ARBA00022679"/>
    </source>
</evidence>
<comment type="similarity">
    <text evidence="12 18">Belongs to the ThiI family.</text>
</comment>
<evidence type="ECO:0000256" key="14">
    <source>
        <dbReference type="ARBA" id="ARBA00071867"/>
    </source>
</evidence>
<dbReference type="UniPathway" id="UPA00060"/>
<comment type="subcellular location">
    <subcellularLocation>
        <location evidence="1 18">Cytoplasm</location>
    </subcellularLocation>
</comment>
<dbReference type="InterPro" id="IPR049961">
    <property type="entry name" value="ThiI_N"/>
</dbReference>
<keyword evidence="4 18" id="KW-0808">Transferase</keyword>
<evidence type="ECO:0000313" key="21">
    <source>
        <dbReference type="Proteomes" id="UP000057820"/>
    </source>
</evidence>
<reference evidence="21" key="1">
    <citation type="submission" date="2015-03" db="EMBL/GenBank/DDBJ databases">
        <authorList>
            <consortium name="Pathogen Informatics"/>
        </authorList>
    </citation>
    <scope>NUCLEOTIDE SEQUENCE [LARGE SCALE GENOMIC DNA]</scope>
    <source>
        <strain evidence="21">NCTC11134</strain>
    </source>
</reference>
<evidence type="ECO:0000313" key="20">
    <source>
        <dbReference type="EMBL" id="CRY76912.1"/>
    </source>
</evidence>
<dbReference type="InterPro" id="IPR020536">
    <property type="entry name" value="ThiI_AANH"/>
</dbReference>
<evidence type="ECO:0000256" key="7">
    <source>
        <dbReference type="ARBA" id="ARBA00022884"/>
    </source>
</evidence>
<dbReference type="NCBIfam" id="TIGR00342">
    <property type="entry name" value="tRNA uracil 4-sulfurtransferase ThiI"/>
    <property type="match status" value="1"/>
</dbReference>
<dbReference type="PANTHER" id="PTHR43209:SF1">
    <property type="entry name" value="TRNA SULFURTRANSFERASE"/>
    <property type="match status" value="1"/>
</dbReference>
<proteinExistence type="inferred from homology"/>
<dbReference type="AlphaFoldDB" id="A0A0H5NNU0"/>
<dbReference type="CDD" id="cd01712">
    <property type="entry name" value="PPase_ThiI"/>
    <property type="match status" value="1"/>
</dbReference>
<keyword evidence="8 18" id="KW-0784">Thiamine biosynthesis</keyword>
<gene>
    <name evidence="18 20" type="primary">thiI</name>
    <name evidence="20" type="ORF">ERS450000_02086</name>
</gene>
<evidence type="ECO:0000256" key="13">
    <source>
        <dbReference type="ARBA" id="ARBA00066827"/>
    </source>
</evidence>
<evidence type="ECO:0000256" key="9">
    <source>
        <dbReference type="ARBA" id="ARBA00050570"/>
    </source>
</evidence>
<evidence type="ECO:0000256" key="2">
    <source>
        <dbReference type="ARBA" id="ARBA00022490"/>
    </source>
</evidence>
<evidence type="ECO:0000256" key="12">
    <source>
        <dbReference type="ARBA" id="ARBA00061472"/>
    </source>
</evidence>
<dbReference type="RefSeq" id="WP_060592256.1">
    <property type="nucleotide sequence ID" value="NZ_CP031418.1"/>
</dbReference>
<dbReference type="InterPro" id="IPR003720">
    <property type="entry name" value="tRNA_STrfase"/>
</dbReference>
<evidence type="ECO:0000259" key="19">
    <source>
        <dbReference type="PROSITE" id="PS51165"/>
    </source>
</evidence>
<comment type="pathway">
    <text evidence="18">Cofactor biosynthesis; thiamine diphosphate biosynthesis.</text>
</comment>
<evidence type="ECO:0000256" key="10">
    <source>
        <dbReference type="ARBA" id="ARBA00052330"/>
    </source>
</evidence>
<feature type="binding site" evidence="18">
    <location>
        <begin position="210"/>
        <end position="211"/>
    </location>
    <ligand>
        <name>ATP</name>
        <dbReference type="ChEBI" id="CHEBI:30616"/>
    </ligand>
</feature>
<feature type="binding site" evidence="18">
    <location>
        <begin position="185"/>
        <end position="186"/>
    </location>
    <ligand>
        <name>ATP</name>
        <dbReference type="ChEBI" id="CHEBI:30616"/>
    </ligand>
</feature>
<dbReference type="GO" id="GO:0009228">
    <property type="term" value="P:thiamine biosynthetic process"/>
    <property type="evidence" value="ECO:0007669"/>
    <property type="project" value="UniProtKB-KW"/>
</dbReference>
<dbReference type="HAMAP" id="MF_00021">
    <property type="entry name" value="ThiI"/>
    <property type="match status" value="1"/>
</dbReference>
<dbReference type="GO" id="GO:0052837">
    <property type="term" value="P:thiazole biosynthetic process"/>
    <property type="evidence" value="ECO:0007669"/>
    <property type="project" value="TreeGrafter"/>
</dbReference>
<name>A0A0H5NNU0_NOCFR</name>
<dbReference type="CDD" id="cd11716">
    <property type="entry name" value="THUMP_ThiI"/>
    <property type="match status" value="1"/>
</dbReference>
<dbReference type="SUPFAM" id="SSF143437">
    <property type="entry name" value="THUMP domain-like"/>
    <property type="match status" value="1"/>
</dbReference>
<evidence type="ECO:0000256" key="6">
    <source>
        <dbReference type="ARBA" id="ARBA00022840"/>
    </source>
</evidence>
<dbReference type="Pfam" id="PF02568">
    <property type="entry name" value="ThiI"/>
    <property type="match status" value="1"/>
</dbReference>
<accession>A0A0H5NNU0</accession>
<evidence type="ECO:0000256" key="8">
    <source>
        <dbReference type="ARBA" id="ARBA00022977"/>
    </source>
</evidence>
<keyword evidence="2 18" id="KW-0963">Cytoplasm</keyword>
<dbReference type="Pfam" id="PF02926">
    <property type="entry name" value="THUMP"/>
    <property type="match status" value="1"/>
</dbReference>
<evidence type="ECO:0000256" key="15">
    <source>
        <dbReference type="ARBA" id="ARBA00075337"/>
    </source>
</evidence>
<evidence type="ECO:0000256" key="17">
    <source>
        <dbReference type="ARBA" id="ARBA00080570"/>
    </source>
</evidence>
<dbReference type="Proteomes" id="UP000057820">
    <property type="component" value="Chromosome 1"/>
</dbReference>
<dbReference type="InterPro" id="IPR050102">
    <property type="entry name" value="tRNA_sulfurtransferase_ThiI"/>
</dbReference>
<feature type="binding site" evidence="18">
    <location>
        <position position="298"/>
    </location>
    <ligand>
        <name>ATP</name>
        <dbReference type="ChEBI" id="CHEBI:30616"/>
    </ligand>
</feature>
<keyword evidence="7 18" id="KW-0694">RNA-binding</keyword>
<evidence type="ECO:0000256" key="5">
    <source>
        <dbReference type="ARBA" id="ARBA00022741"/>
    </source>
</evidence>
<dbReference type="Gene3D" id="3.40.50.620">
    <property type="entry name" value="HUPs"/>
    <property type="match status" value="1"/>
</dbReference>
<dbReference type="SUPFAM" id="SSF52402">
    <property type="entry name" value="Adenine nucleotide alpha hydrolases-like"/>
    <property type="match status" value="1"/>
</dbReference>
<dbReference type="KEGG" id="nfr:ERS450000_02086"/>
<dbReference type="SMART" id="SM00981">
    <property type="entry name" value="THUMP"/>
    <property type="match status" value="1"/>
</dbReference>
<comment type="catalytic activity">
    <reaction evidence="9 18">
        <text>[ThiI sulfur-carrier protein]-S-sulfanyl-L-cysteine + a uridine in tRNA + 2 reduced [2Fe-2S]-[ferredoxin] + ATP + H(+) = [ThiI sulfur-carrier protein]-L-cysteine + a 4-thiouridine in tRNA + 2 oxidized [2Fe-2S]-[ferredoxin] + AMP + diphosphate</text>
        <dbReference type="Rhea" id="RHEA:24176"/>
        <dbReference type="Rhea" id="RHEA-COMP:10000"/>
        <dbReference type="Rhea" id="RHEA-COMP:10001"/>
        <dbReference type="Rhea" id="RHEA-COMP:13337"/>
        <dbReference type="Rhea" id="RHEA-COMP:13338"/>
        <dbReference type="Rhea" id="RHEA-COMP:13339"/>
        <dbReference type="Rhea" id="RHEA-COMP:13340"/>
        <dbReference type="ChEBI" id="CHEBI:15378"/>
        <dbReference type="ChEBI" id="CHEBI:29950"/>
        <dbReference type="ChEBI" id="CHEBI:30616"/>
        <dbReference type="ChEBI" id="CHEBI:33019"/>
        <dbReference type="ChEBI" id="CHEBI:33737"/>
        <dbReference type="ChEBI" id="CHEBI:33738"/>
        <dbReference type="ChEBI" id="CHEBI:61963"/>
        <dbReference type="ChEBI" id="CHEBI:65315"/>
        <dbReference type="ChEBI" id="CHEBI:136798"/>
        <dbReference type="ChEBI" id="CHEBI:456215"/>
        <dbReference type="EC" id="2.8.1.4"/>
    </reaction>
</comment>
<comment type="catalytic activity">
    <reaction evidence="10 18">
        <text>[ThiS sulfur-carrier protein]-C-terminal Gly-Gly-AMP + S-sulfanyl-L-cysteinyl-[cysteine desulfurase] + AH2 = [ThiS sulfur-carrier protein]-C-terminal-Gly-aminoethanethioate + L-cysteinyl-[cysteine desulfurase] + A + AMP + 2 H(+)</text>
        <dbReference type="Rhea" id="RHEA:43340"/>
        <dbReference type="Rhea" id="RHEA-COMP:12157"/>
        <dbReference type="Rhea" id="RHEA-COMP:12158"/>
        <dbReference type="Rhea" id="RHEA-COMP:12910"/>
        <dbReference type="Rhea" id="RHEA-COMP:19908"/>
        <dbReference type="ChEBI" id="CHEBI:13193"/>
        <dbReference type="ChEBI" id="CHEBI:15378"/>
        <dbReference type="ChEBI" id="CHEBI:17499"/>
        <dbReference type="ChEBI" id="CHEBI:29950"/>
        <dbReference type="ChEBI" id="CHEBI:61963"/>
        <dbReference type="ChEBI" id="CHEBI:90618"/>
        <dbReference type="ChEBI" id="CHEBI:232372"/>
        <dbReference type="ChEBI" id="CHEBI:456215"/>
    </reaction>
</comment>
<dbReference type="GO" id="GO:0000049">
    <property type="term" value="F:tRNA binding"/>
    <property type="evidence" value="ECO:0007669"/>
    <property type="project" value="UniProtKB-UniRule"/>
</dbReference>
<evidence type="ECO:0000256" key="1">
    <source>
        <dbReference type="ARBA" id="ARBA00004496"/>
    </source>
</evidence>
<dbReference type="Gene3D" id="3.30.2130.30">
    <property type="match status" value="1"/>
</dbReference>
<comment type="function">
    <text evidence="11 18">Catalyzes the ATP-dependent transfer of a sulfur to tRNA to produce 4-thiouridine in position 8 of tRNAs, which functions as a near-UV photosensor. Also catalyzes the transfer of sulfur to the sulfur carrier protein ThiS, forming ThiS-thiocarboxylate. This is a step in the synthesis of thiazole, in the thiamine biosynthesis pathway. The sulfur is donated as persulfide by IscS.</text>
</comment>
<dbReference type="GO" id="GO:0005829">
    <property type="term" value="C:cytosol"/>
    <property type="evidence" value="ECO:0007669"/>
    <property type="project" value="TreeGrafter"/>
</dbReference>
<protein>
    <recommendedName>
        <fullName evidence="14 18">Probable tRNA sulfurtransferase</fullName>
        <ecNumber evidence="13 18">2.8.1.4</ecNumber>
    </recommendedName>
    <alternativeName>
        <fullName evidence="15 18">Sulfur carrier protein ThiS sulfurtransferase</fullName>
    </alternativeName>
    <alternativeName>
        <fullName evidence="16 18">Thiamine biosynthesis protein ThiI</fullName>
    </alternativeName>
    <alternativeName>
        <fullName evidence="17 18">tRNA 4-thiouridine synthase</fullName>
    </alternativeName>
</protein>
<dbReference type="EMBL" id="LN868938">
    <property type="protein sequence ID" value="CRY76912.1"/>
    <property type="molecule type" value="Genomic_DNA"/>
</dbReference>
<dbReference type="InterPro" id="IPR054173">
    <property type="entry name" value="ThiI_fer"/>
</dbReference>
<dbReference type="Pfam" id="PF22025">
    <property type="entry name" value="ThiI_fer"/>
    <property type="match status" value="1"/>
</dbReference>
<dbReference type="PROSITE" id="PS51165">
    <property type="entry name" value="THUMP"/>
    <property type="match status" value="1"/>
</dbReference>
<dbReference type="GO" id="GO:0002937">
    <property type="term" value="P:tRNA 4-thiouridine biosynthesis"/>
    <property type="evidence" value="ECO:0007669"/>
    <property type="project" value="TreeGrafter"/>
</dbReference>
<dbReference type="InterPro" id="IPR004114">
    <property type="entry name" value="THUMP_dom"/>
</dbReference>
<dbReference type="GO" id="GO:0005524">
    <property type="term" value="F:ATP binding"/>
    <property type="evidence" value="ECO:0007669"/>
    <property type="project" value="UniProtKB-UniRule"/>
</dbReference>
<evidence type="ECO:0000256" key="3">
    <source>
        <dbReference type="ARBA" id="ARBA00022555"/>
    </source>
</evidence>
<dbReference type="GO" id="GO:0004810">
    <property type="term" value="F:CCA tRNA nucleotidyltransferase activity"/>
    <property type="evidence" value="ECO:0007669"/>
    <property type="project" value="InterPro"/>
</dbReference>